<feature type="compositionally biased region" description="Basic and acidic residues" evidence="1">
    <location>
        <begin position="40"/>
        <end position="53"/>
    </location>
</feature>
<dbReference type="InterPro" id="IPR001357">
    <property type="entry name" value="BRCT_dom"/>
</dbReference>
<protein>
    <submittedName>
        <fullName evidence="3">BRCT domain protein</fullName>
    </submittedName>
</protein>
<comment type="caution">
    <text evidence="3">The sequence shown here is derived from an EMBL/GenBank/DDBJ whole genome shotgun (WGS) entry which is preliminary data.</text>
</comment>
<feature type="region of interest" description="Disordered" evidence="1">
    <location>
        <begin position="362"/>
        <end position="395"/>
    </location>
</feature>
<feature type="compositionally biased region" description="Basic and acidic residues" evidence="1">
    <location>
        <begin position="382"/>
        <end position="395"/>
    </location>
</feature>
<dbReference type="OrthoDB" id="342264at2759"/>
<feature type="region of interest" description="Disordered" evidence="1">
    <location>
        <begin position="1"/>
        <end position="73"/>
    </location>
</feature>
<evidence type="ECO:0000313" key="4">
    <source>
        <dbReference type="Proteomes" id="UP000019335"/>
    </source>
</evidence>
<dbReference type="CDD" id="cd17744">
    <property type="entry name" value="BRCT_MDC1_rpt1"/>
    <property type="match status" value="1"/>
</dbReference>
<evidence type="ECO:0000313" key="3">
    <source>
        <dbReference type="EMBL" id="EWM21460.1"/>
    </source>
</evidence>
<organism evidence="3 4">
    <name type="scientific">Nannochloropsis gaditana</name>
    <dbReference type="NCBI Taxonomy" id="72520"/>
    <lineage>
        <taxon>Eukaryota</taxon>
        <taxon>Sar</taxon>
        <taxon>Stramenopiles</taxon>
        <taxon>Ochrophyta</taxon>
        <taxon>Eustigmatophyceae</taxon>
        <taxon>Eustigmatales</taxon>
        <taxon>Monodopsidaceae</taxon>
        <taxon>Nannochloropsis</taxon>
    </lineage>
</organism>
<accession>W7T3I4</accession>
<proteinExistence type="predicted"/>
<dbReference type="EMBL" id="AZIL01002467">
    <property type="protein sequence ID" value="EWM21460.1"/>
    <property type="molecule type" value="Genomic_DNA"/>
</dbReference>
<dbReference type="SUPFAM" id="SSF52113">
    <property type="entry name" value="BRCT domain"/>
    <property type="match status" value="1"/>
</dbReference>
<reference evidence="3 4" key="1">
    <citation type="journal article" date="2014" name="Mol. Plant">
        <title>Chromosome Scale Genome Assembly and Transcriptome Profiling of Nannochloropsis gaditana in Nitrogen Depletion.</title>
        <authorList>
            <person name="Corteggiani Carpinelli E."/>
            <person name="Telatin A."/>
            <person name="Vitulo N."/>
            <person name="Forcato C."/>
            <person name="D'Angelo M."/>
            <person name="Schiavon R."/>
            <person name="Vezzi A."/>
            <person name="Giacometti G.M."/>
            <person name="Morosinotto T."/>
            <person name="Valle G."/>
        </authorList>
    </citation>
    <scope>NUCLEOTIDE SEQUENCE [LARGE SCALE GENOMIC DNA]</scope>
    <source>
        <strain evidence="3 4">B-31</strain>
    </source>
</reference>
<gene>
    <name evidence="3" type="ORF">Naga_100019g55</name>
</gene>
<dbReference type="AlphaFoldDB" id="W7T3I4"/>
<name>W7T3I4_9STRA</name>
<feature type="domain" description="BRCT" evidence="2">
    <location>
        <begin position="123"/>
        <end position="181"/>
    </location>
</feature>
<dbReference type="Gene3D" id="3.40.50.10190">
    <property type="entry name" value="BRCT domain"/>
    <property type="match status" value="2"/>
</dbReference>
<dbReference type="InterPro" id="IPR036420">
    <property type="entry name" value="BRCT_dom_sf"/>
</dbReference>
<keyword evidence="4" id="KW-1185">Reference proteome</keyword>
<feature type="compositionally biased region" description="Polar residues" evidence="1">
    <location>
        <begin position="27"/>
        <end position="38"/>
    </location>
</feature>
<sequence length="476" mass="53118">MVSAESLPASRRLSFKARSSEAVPRSQCDSFFASSPTQKRMIDHADPSTEELPRRRRYKPSSPPASSVAENDRNVEACMTKELAGRQVDVTSGRRFGGEQETNAMNAPDIRRVAVSCVEPNAEMKRQLRALGLSLVDDLRQADLLIAGDGATGVAARRTAKVMSALSLGLPLVDYSWLRNSAKLSVAQDPRGHPPSYKGPKTCADEMTDDRTTVQPSASVKAPFLEGWAVLAAFKSFGLNGVPSKGDLRLIVECAGGIFFDKPKDLESGRRKKTRRSSLLILSNECSMAHKTLGIEVRRLAVEQKAAGMGVYYLEALLAGAMKQRLDLFDHVLWQWDENDEEEQTDGDEKISCRLRGKENKAVSARASSKKNDHNSLNVPRGKFDVKKGGKKTDSTMEYRGRSRISPHVSLLTPQQNDRLRRLVEEQLVEWNCRPRKNAVEGGNRTLWKKRAMNYTYIRICRKRCHDRLPMQSNNS</sequence>
<evidence type="ECO:0000259" key="2">
    <source>
        <dbReference type="PROSITE" id="PS50172"/>
    </source>
</evidence>
<evidence type="ECO:0000256" key="1">
    <source>
        <dbReference type="SAM" id="MobiDB-lite"/>
    </source>
</evidence>
<dbReference type="PROSITE" id="PS50172">
    <property type="entry name" value="BRCT"/>
    <property type="match status" value="1"/>
</dbReference>
<dbReference type="Proteomes" id="UP000019335">
    <property type="component" value="Unassembled WGS sequence"/>
</dbReference>